<evidence type="ECO:0000313" key="3">
    <source>
        <dbReference type="EMBL" id="BCX46777.1"/>
    </source>
</evidence>
<keyword evidence="2" id="KW-0812">Transmembrane</keyword>
<sequence length="161" mass="17553">MVRNGFATLALAFGAQQVAWTLLDYEGLQNSDYPRDAWPYEVNPLFGGVIALIAIVVALAFYEKRWSISRAVGSILAVAAGIHFWVLRHPAEPYKDYGEDNVVRMIVNEFWVGVIMLVVCGIDYVVRSGQRQPTMTEQVGGGSTPISGRVGSDSSDAGGRD</sequence>
<keyword evidence="4" id="KW-1185">Reference proteome</keyword>
<feature type="transmembrane region" description="Helical" evidence="2">
    <location>
        <begin position="45"/>
        <end position="62"/>
    </location>
</feature>
<reference evidence="3 4" key="1">
    <citation type="submission" date="2021-06" db="EMBL/GenBank/DDBJ databases">
        <title>Complete genome of Haloferula helveola possessing various polysaccharide degrading enzymes.</title>
        <authorList>
            <person name="Takami H."/>
            <person name="Huang C."/>
            <person name="Hamasaki K."/>
        </authorList>
    </citation>
    <scope>NUCLEOTIDE SEQUENCE [LARGE SCALE GENOMIC DNA]</scope>
    <source>
        <strain evidence="3 4">CN-1</strain>
    </source>
</reference>
<feature type="transmembrane region" description="Helical" evidence="2">
    <location>
        <begin position="69"/>
        <end position="86"/>
    </location>
</feature>
<feature type="transmembrane region" description="Helical" evidence="2">
    <location>
        <begin position="106"/>
        <end position="126"/>
    </location>
</feature>
<evidence type="ECO:0000256" key="1">
    <source>
        <dbReference type="SAM" id="MobiDB-lite"/>
    </source>
</evidence>
<dbReference type="Proteomes" id="UP001374893">
    <property type="component" value="Chromosome"/>
</dbReference>
<gene>
    <name evidence="3" type="ORF">HAHE_06850</name>
</gene>
<proteinExistence type="predicted"/>
<keyword evidence="2" id="KW-1133">Transmembrane helix</keyword>
<evidence type="ECO:0000256" key="2">
    <source>
        <dbReference type="SAM" id="Phobius"/>
    </source>
</evidence>
<accession>A0ABM7RIE2</accession>
<dbReference type="EMBL" id="AP024702">
    <property type="protein sequence ID" value="BCX46777.1"/>
    <property type="molecule type" value="Genomic_DNA"/>
</dbReference>
<name>A0ABM7RIE2_9BACT</name>
<protein>
    <submittedName>
        <fullName evidence="3">Uncharacterized protein</fullName>
    </submittedName>
</protein>
<dbReference type="RefSeq" id="WP_338688660.1">
    <property type="nucleotide sequence ID" value="NZ_AP024702.1"/>
</dbReference>
<organism evidence="3 4">
    <name type="scientific">Haloferula helveola</name>
    <dbReference type="NCBI Taxonomy" id="490095"/>
    <lineage>
        <taxon>Bacteria</taxon>
        <taxon>Pseudomonadati</taxon>
        <taxon>Verrucomicrobiota</taxon>
        <taxon>Verrucomicrobiia</taxon>
        <taxon>Verrucomicrobiales</taxon>
        <taxon>Verrucomicrobiaceae</taxon>
        <taxon>Haloferula</taxon>
    </lineage>
</organism>
<evidence type="ECO:0000313" key="4">
    <source>
        <dbReference type="Proteomes" id="UP001374893"/>
    </source>
</evidence>
<keyword evidence="2" id="KW-0472">Membrane</keyword>
<feature type="region of interest" description="Disordered" evidence="1">
    <location>
        <begin position="134"/>
        <end position="161"/>
    </location>
</feature>